<dbReference type="Proteomes" id="UP000245506">
    <property type="component" value="Unassembled WGS sequence"/>
</dbReference>
<comment type="caution">
    <text evidence="1">The sequence shown here is derived from an EMBL/GenBank/DDBJ whole genome shotgun (WGS) entry which is preliminary data.</text>
</comment>
<dbReference type="EMBL" id="QGKL01000010">
    <property type="protein sequence ID" value="PWQ98723.1"/>
    <property type="molecule type" value="Genomic_DNA"/>
</dbReference>
<dbReference type="OrthoDB" id="5905649at2"/>
<evidence type="ECO:0000313" key="1">
    <source>
        <dbReference type="EMBL" id="PWQ98723.1"/>
    </source>
</evidence>
<sequence length="598" mass="63514">MKFNKLGFFLAGSILLGGCSSSNDPEEIQQAVLQVTPDEIASTVSLRLQDETGAGVAGVIVSVDDRDLGLIDDASAELTTNEFGFVSIVLADGVSSGSLLVTVDDPGFVEVAQEVILGEEADVEELLTLTALPEAGETAAIVEVNDEGETEEVISLATEQPFVEEVVEVVDDEGIAVSVQGSVSRIEETTADEGEESTVVAEILVPELVELKTEDGEPSVGEITVTAAVYQNSSDVALDAFPGGLEAGDSLENESEAPEVIVSDDAQESDTTGFISAGFVSLEVTDSEGKDITQFDGSTGVDIDGDGVEEQGLLLTSLVSKETINPNTNELVAIGDSIPVWSYDEETAKWTYDGEANVFEEADSDNLRARFAVTHLSYWSLAFRVPYCFGINVVVFRTPDGAVDRRQLSVNTRLDAGYSRTTRVNGDGFLLSIRSPRENVKMTVYDRASGEDIDILTVNGNEYSPEVGYNFCPTDFELLKNVVLEAAPVTVDVNVQVETSCRDESLDEFQAPQAVANSTVYLLDEAGQSVVSSSQSDTDGLLTFSGLDENTAYNIFASDSVTFGPPVVIPFTPGTASDPLVVDFEQECVVTTGSVGGN</sequence>
<reference evidence="1 2" key="1">
    <citation type="submission" date="2018-05" db="EMBL/GenBank/DDBJ databases">
        <title>Leucothrix arctica sp. nov., isolated from Arctic seawater.</title>
        <authorList>
            <person name="Choi A."/>
            <person name="Baek K."/>
        </authorList>
    </citation>
    <scope>NUCLEOTIDE SEQUENCE [LARGE SCALE GENOMIC DNA]</scope>
    <source>
        <strain evidence="1 2">IMCC9719</strain>
    </source>
</reference>
<dbReference type="PROSITE" id="PS51257">
    <property type="entry name" value="PROKAR_LIPOPROTEIN"/>
    <property type="match status" value="1"/>
</dbReference>
<keyword evidence="2" id="KW-1185">Reference proteome</keyword>
<gene>
    <name evidence="1" type="ORF">DKT75_02630</name>
</gene>
<organism evidence="1 2">
    <name type="scientific">Leucothrix arctica</name>
    <dbReference type="NCBI Taxonomy" id="1481894"/>
    <lineage>
        <taxon>Bacteria</taxon>
        <taxon>Pseudomonadati</taxon>
        <taxon>Pseudomonadota</taxon>
        <taxon>Gammaproteobacteria</taxon>
        <taxon>Thiotrichales</taxon>
        <taxon>Thiotrichaceae</taxon>
        <taxon>Leucothrix</taxon>
    </lineage>
</organism>
<protein>
    <submittedName>
        <fullName evidence="1">Uncharacterized protein</fullName>
    </submittedName>
</protein>
<dbReference type="AlphaFoldDB" id="A0A317CMP3"/>
<proteinExistence type="predicted"/>
<evidence type="ECO:0000313" key="2">
    <source>
        <dbReference type="Proteomes" id="UP000245506"/>
    </source>
</evidence>
<accession>A0A317CMP3</accession>
<name>A0A317CMP3_9GAMM</name>
<dbReference type="RefSeq" id="WP_109821879.1">
    <property type="nucleotide sequence ID" value="NZ_QGKL01000010.1"/>
</dbReference>